<evidence type="ECO:0000259" key="1">
    <source>
        <dbReference type="Pfam" id="PF13649"/>
    </source>
</evidence>
<evidence type="ECO:0000313" key="2">
    <source>
        <dbReference type="EMBL" id="GGY85538.1"/>
    </source>
</evidence>
<dbReference type="RefSeq" id="WP_134387543.1">
    <property type="nucleotide sequence ID" value="NZ_BMWW01000002.1"/>
</dbReference>
<dbReference type="AlphaFoldDB" id="A0A4P7BKW3"/>
<sequence length="213" mass="24061">MINQDLNTYYTNTAAELENAYNEPERQDDLEAIAERVADLLDGHTVLELACGTGYWTRRIAASADSVHAIDINETLLALAREETPDNATYAQGDAFDLPAAVGQYTAVFAAGWWSHVRREQAEKYLAHLRAQLGKDVLLVLVDNCYVEGSTTVTARTDLEGNTFQLRQVGSERFEVMENFPTDSYLRKKFAGAVREIRVRRNDHYWLLTGRLK</sequence>
<dbReference type="GO" id="GO:0008168">
    <property type="term" value="F:methyltransferase activity"/>
    <property type="evidence" value="ECO:0007669"/>
    <property type="project" value="UniProtKB-KW"/>
</dbReference>
<keyword evidence="3" id="KW-0489">Methyltransferase</keyword>
<organism evidence="2 5">
    <name type="scientific">Pseudoduganella plicata</name>
    <dbReference type="NCBI Taxonomy" id="321984"/>
    <lineage>
        <taxon>Bacteria</taxon>
        <taxon>Pseudomonadati</taxon>
        <taxon>Pseudomonadota</taxon>
        <taxon>Betaproteobacteria</taxon>
        <taxon>Burkholderiales</taxon>
        <taxon>Oxalobacteraceae</taxon>
        <taxon>Telluria group</taxon>
        <taxon>Pseudoduganella</taxon>
    </lineage>
</organism>
<proteinExistence type="predicted"/>
<gene>
    <name evidence="3" type="ORF">E1742_23785</name>
    <name evidence="2" type="ORF">GCM10007388_18580</name>
</gene>
<reference evidence="2" key="3">
    <citation type="submission" date="2022-12" db="EMBL/GenBank/DDBJ databases">
        <authorList>
            <person name="Sun Q."/>
            <person name="Kim S."/>
        </authorList>
    </citation>
    <scope>NUCLEOTIDE SEQUENCE</scope>
    <source>
        <strain evidence="2">KCTC 12344</strain>
    </source>
</reference>
<accession>A0A4P7BKW3</accession>
<dbReference type="CDD" id="cd02440">
    <property type="entry name" value="AdoMet_MTases"/>
    <property type="match status" value="1"/>
</dbReference>
<evidence type="ECO:0000313" key="4">
    <source>
        <dbReference type="Proteomes" id="UP000294359"/>
    </source>
</evidence>
<dbReference type="Proteomes" id="UP000619512">
    <property type="component" value="Unassembled WGS sequence"/>
</dbReference>
<dbReference type="Pfam" id="PF13649">
    <property type="entry name" value="Methyltransf_25"/>
    <property type="match status" value="1"/>
</dbReference>
<dbReference type="GO" id="GO:0032259">
    <property type="term" value="P:methylation"/>
    <property type="evidence" value="ECO:0007669"/>
    <property type="project" value="UniProtKB-KW"/>
</dbReference>
<dbReference type="SUPFAM" id="SSF53335">
    <property type="entry name" value="S-adenosyl-L-methionine-dependent methyltransferases"/>
    <property type="match status" value="1"/>
</dbReference>
<dbReference type="PANTHER" id="PTHR43591">
    <property type="entry name" value="METHYLTRANSFERASE"/>
    <property type="match status" value="1"/>
</dbReference>
<keyword evidence="4" id="KW-1185">Reference proteome</keyword>
<keyword evidence="3" id="KW-0808">Transferase</keyword>
<name>A0A4P7BKW3_9BURK</name>
<reference evidence="3 4" key="2">
    <citation type="submission" date="2019-03" db="EMBL/GenBank/DDBJ databases">
        <title>Draft Genome Sequences of Six Type Strains of the Genus Massilia.</title>
        <authorList>
            <person name="Miess H."/>
            <person name="Frediansyhah A."/>
            <person name="Gross H."/>
        </authorList>
    </citation>
    <scope>NUCLEOTIDE SEQUENCE [LARGE SCALE GENOMIC DNA]</scope>
    <source>
        <strain evidence="3 4">DSM 17505</strain>
    </source>
</reference>
<dbReference type="InterPro" id="IPR041698">
    <property type="entry name" value="Methyltransf_25"/>
</dbReference>
<dbReference type="InterPro" id="IPR029063">
    <property type="entry name" value="SAM-dependent_MTases_sf"/>
</dbReference>
<dbReference type="EMBL" id="BMWW01000002">
    <property type="protein sequence ID" value="GGY85538.1"/>
    <property type="molecule type" value="Genomic_DNA"/>
</dbReference>
<dbReference type="OrthoDB" id="6006151at2"/>
<reference evidence="2" key="1">
    <citation type="journal article" date="2014" name="Int. J. Syst. Evol. Microbiol.">
        <title>Complete genome sequence of Corynebacterium casei LMG S-19264T (=DSM 44701T), isolated from a smear-ripened cheese.</title>
        <authorList>
            <consortium name="US DOE Joint Genome Institute (JGI-PGF)"/>
            <person name="Walter F."/>
            <person name="Albersmeier A."/>
            <person name="Kalinowski J."/>
            <person name="Ruckert C."/>
        </authorList>
    </citation>
    <scope>NUCLEOTIDE SEQUENCE</scope>
    <source>
        <strain evidence="2">KCTC 12344</strain>
    </source>
</reference>
<dbReference type="EMBL" id="CP038026">
    <property type="protein sequence ID" value="QBQ38847.1"/>
    <property type="molecule type" value="Genomic_DNA"/>
</dbReference>
<protein>
    <submittedName>
        <fullName evidence="3">Class I SAM-dependent methyltransferase</fullName>
    </submittedName>
</protein>
<dbReference type="Proteomes" id="UP000294359">
    <property type="component" value="Chromosome"/>
</dbReference>
<feature type="domain" description="Methyltransferase" evidence="1">
    <location>
        <begin position="46"/>
        <end position="133"/>
    </location>
</feature>
<dbReference type="Gene3D" id="3.40.50.150">
    <property type="entry name" value="Vaccinia Virus protein VP39"/>
    <property type="match status" value="1"/>
</dbReference>
<evidence type="ECO:0000313" key="5">
    <source>
        <dbReference type="Proteomes" id="UP000619512"/>
    </source>
</evidence>
<evidence type="ECO:0000313" key="3">
    <source>
        <dbReference type="EMBL" id="QBQ38847.1"/>
    </source>
</evidence>